<name>A0A453ST80_AEGTS</name>
<reference evidence="1" key="5">
    <citation type="journal article" date="2021" name="G3 (Bethesda)">
        <title>Aegilops tauschii genome assembly Aet v5.0 features greater sequence contiguity and improved annotation.</title>
        <authorList>
            <person name="Wang L."/>
            <person name="Zhu T."/>
            <person name="Rodriguez J.C."/>
            <person name="Deal K.R."/>
            <person name="Dubcovsky J."/>
            <person name="McGuire P.E."/>
            <person name="Lux T."/>
            <person name="Spannagl M."/>
            <person name="Mayer K.F.X."/>
            <person name="Baldrich P."/>
            <person name="Meyers B.C."/>
            <person name="Huo N."/>
            <person name="Gu Y.Q."/>
            <person name="Zhou H."/>
            <person name="Devos K.M."/>
            <person name="Bennetzen J.L."/>
            <person name="Unver T."/>
            <person name="Budak H."/>
            <person name="Gulick P.J."/>
            <person name="Galiba G."/>
            <person name="Kalapos B."/>
            <person name="Nelson D.R."/>
            <person name="Li P."/>
            <person name="You F.M."/>
            <person name="Luo M.C."/>
            <person name="Dvorak J."/>
        </authorList>
    </citation>
    <scope>NUCLEOTIDE SEQUENCE [LARGE SCALE GENOMIC DNA]</scope>
    <source>
        <strain evidence="1">cv. AL8/78</strain>
    </source>
</reference>
<reference evidence="2" key="1">
    <citation type="journal article" date="2014" name="Science">
        <title>Ancient hybridizations among the ancestral genomes of bread wheat.</title>
        <authorList>
            <consortium name="International Wheat Genome Sequencing Consortium,"/>
            <person name="Marcussen T."/>
            <person name="Sandve S.R."/>
            <person name="Heier L."/>
            <person name="Spannagl M."/>
            <person name="Pfeifer M."/>
            <person name="Jakobsen K.S."/>
            <person name="Wulff B.B."/>
            <person name="Steuernagel B."/>
            <person name="Mayer K.F."/>
            <person name="Olsen O.A."/>
        </authorList>
    </citation>
    <scope>NUCLEOTIDE SEQUENCE [LARGE SCALE GENOMIC DNA]</scope>
    <source>
        <strain evidence="2">cv. AL8/78</strain>
    </source>
</reference>
<protein>
    <submittedName>
        <fullName evidence="1">Uncharacterized protein</fullName>
    </submittedName>
</protein>
<reference evidence="2" key="2">
    <citation type="journal article" date="2017" name="Nat. Plants">
        <title>The Aegilops tauschii genome reveals multiple impacts of transposons.</title>
        <authorList>
            <person name="Zhao G."/>
            <person name="Zou C."/>
            <person name="Li K."/>
            <person name="Wang K."/>
            <person name="Li T."/>
            <person name="Gao L."/>
            <person name="Zhang X."/>
            <person name="Wang H."/>
            <person name="Yang Z."/>
            <person name="Liu X."/>
            <person name="Jiang W."/>
            <person name="Mao L."/>
            <person name="Kong X."/>
            <person name="Jiao Y."/>
            <person name="Jia J."/>
        </authorList>
    </citation>
    <scope>NUCLEOTIDE SEQUENCE [LARGE SCALE GENOMIC DNA]</scope>
    <source>
        <strain evidence="2">cv. AL8/78</strain>
    </source>
</reference>
<dbReference type="Gramene" id="AET7Gv21060200.2">
    <property type="protein sequence ID" value="AET7Gv21060200.2"/>
    <property type="gene ID" value="AET7Gv21060200"/>
</dbReference>
<reference evidence="1" key="4">
    <citation type="submission" date="2019-03" db="UniProtKB">
        <authorList>
            <consortium name="EnsemblPlants"/>
        </authorList>
    </citation>
    <scope>IDENTIFICATION</scope>
</reference>
<organism evidence="1 2">
    <name type="scientific">Aegilops tauschii subsp. strangulata</name>
    <name type="common">Goatgrass</name>
    <dbReference type="NCBI Taxonomy" id="200361"/>
    <lineage>
        <taxon>Eukaryota</taxon>
        <taxon>Viridiplantae</taxon>
        <taxon>Streptophyta</taxon>
        <taxon>Embryophyta</taxon>
        <taxon>Tracheophyta</taxon>
        <taxon>Spermatophyta</taxon>
        <taxon>Magnoliopsida</taxon>
        <taxon>Liliopsida</taxon>
        <taxon>Poales</taxon>
        <taxon>Poaceae</taxon>
        <taxon>BOP clade</taxon>
        <taxon>Pooideae</taxon>
        <taxon>Triticodae</taxon>
        <taxon>Triticeae</taxon>
        <taxon>Triticinae</taxon>
        <taxon>Aegilops</taxon>
    </lineage>
</organism>
<dbReference type="Gramene" id="AET7Gv21060200.1">
    <property type="protein sequence ID" value="AET7Gv21060200.1"/>
    <property type="gene ID" value="AET7Gv21060200"/>
</dbReference>
<sequence length="133" mass="14498">MVVWLLFLIFVSGLHNPGLTSLAVLLIHGRPRPMSGSFVDSAFFTSGGASLVTCHTDKLISAFLFVHVLMFCWFDSGSSVPLSGRRSLGGSEFTKLPKGIQVALRAQIRLMDLGLRSPPNSCLIFLHAFFCLV</sequence>
<evidence type="ECO:0000313" key="1">
    <source>
        <dbReference type="EnsemblPlants" id="AET7Gv21060200.2"/>
    </source>
</evidence>
<proteinExistence type="predicted"/>
<keyword evidence="2" id="KW-1185">Reference proteome</keyword>
<dbReference type="AlphaFoldDB" id="A0A453ST80"/>
<dbReference type="EnsemblPlants" id="AET7Gv21060200.2">
    <property type="protein sequence ID" value="AET7Gv21060200.2"/>
    <property type="gene ID" value="AET7Gv21060200"/>
</dbReference>
<dbReference type="Proteomes" id="UP000015105">
    <property type="component" value="Chromosome 7D"/>
</dbReference>
<evidence type="ECO:0000313" key="2">
    <source>
        <dbReference type="Proteomes" id="UP000015105"/>
    </source>
</evidence>
<accession>A0A453ST80</accession>
<dbReference type="EnsemblPlants" id="AET7Gv21060200.1">
    <property type="protein sequence ID" value="AET7Gv21060200.1"/>
    <property type="gene ID" value="AET7Gv21060200"/>
</dbReference>
<reference evidence="1" key="3">
    <citation type="journal article" date="2017" name="Nature">
        <title>Genome sequence of the progenitor of the wheat D genome Aegilops tauschii.</title>
        <authorList>
            <person name="Luo M.C."/>
            <person name="Gu Y.Q."/>
            <person name="Puiu D."/>
            <person name="Wang H."/>
            <person name="Twardziok S.O."/>
            <person name="Deal K.R."/>
            <person name="Huo N."/>
            <person name="Zhu T."/>
            <person name="Wang L."/>
            <person name="Wang Y."/>
            <person name="McGuire P.E."/>
            <person name="Liu S."/>
            <person name="Long H."/>
            <person name="Ramasamy R.K."/>
            <person name="Rodriguez J.C."/>
            <person name="Van S.L."/>
            <person name="Yuan L."/>
            <person name="Wang Z."/>
            <person name="Xia Z."/>
            <person name="Xiao L."/>
            <person name="Anderson O.D."/>
            <person name="Ouyang S."/>
            <person name="Liang Y."/>
            <person name="Zimin A.V."/>
            <person name="Pertea G."/>
            <person name="Qi P."/>
            <person name="Bennetzen J.L."/>
            <person name="Dai X."/>
            <person name="Dawson M.W."/>
            <person name="Muller H.G."/>
            <person name="Kugler K."/>
            <person name="Rivarola-Duarte L."/>
            <person name="Spannagl M."/>
            <person name="Mayer K.F.X."/>
            <person name="Lu F.H."/>
            <person name="Bevan M.W."/>
            <person name="Leroy P."/>
            <person name="Li P."/>
            <person name="You F.M."/>
            <person name="Sun Q."/>
            <person name="Liu Z."/>
            <person name="Lyons E."/>
            <person name="Wicker T."/>
            <person name="Salzberg S.L."/>
            <person name="Devos K.M."/>
            <person name="Dvorak J."/>
        </authorList>
    </citation>
    <scope>NUCLEOTIDE SEQUENCE [LARGE SCALE GENOMIC DNA]</scope>
    <source>
        <strain evidence="1">cv. AL8/78</strain>
    </source>
</reference>